<dbReference type="PANTHER" id="PTHR36453">
    <property type="entry name" value="SECRETED PROTEIN-RELATED"/>
    <property type="match status" value="1"/>
</dbReference>
<dbReference type="Proteomes" id="UP001158067">
    <property type="component" value="Unassembled WGS sequence"/>
</dbReference>
<organism evidence="3 4">
    <name type="scientific">Neorhodopirellula lusitana</name>
    <dbReference type="NCBI Taxonomy" id="445327"/>
    <lineage>
        <taxon>Bacteria</taxon>
        <taxon>Pseudomonadati</taxon>
        <taxon>Planctomycetota</taxon>
        <taxon>Planctomycetia</taxon>
        <taxon>Pirellulales</taxon>
        <taxon>Pirellulaceae</taxon>
        <taxon>Neorhodopirellula</taxon>
    </lineage>
</organism>
<proteinExistence type="predicted"/>
<sequence>MKRPVLILVALLALTPHAFGDWNIHVAPNGSIQGDGSIQKPFQNLTQARNAIRAKRKSSEIASDEAIVVQVGPGVYRLDQSFELTAIDSGTSAAPVIYRSTQPGTAQIHGGESLQPSAFVPVTNPNALKRLSSSAQDQVRVCEVQNLNGDVPDLNDSFRAVPAGPWLFINGQPQELARWPNANADNAGWTSFTKAIDSGMPQPDATDEKLRKLHPGSFQFDDPRPASWDLSQGVWLRGYWTHDWSDEVIRVATYDQQAKVIGLAKPHSYGINNGTWGRSERRFYAVNVFEELDAPGEWYLDRKNKQLYLIPPADFSNASVVLATLQSPLVKMTDAHHIHLEGLSIQYGHSDAISIRNANHIQITNCEIANHARSAISLHGSDNIVSSCHVYNLGTSGISVKGGDRNTLTPGNNLVVNNHIHHYGKFQRTYAPGISLQGCGQIARNNCIHDAPHNAVHYGGNDHLFERNEVYRVVMETGDSGAFYSGRDWTSQGNVIRHNYIHDLGESDSTHTNTMGVYLDDCDSGDTIEGNVFYRAGRAIMIGGGRDNPVLNNLVIDCPIGIHLDSRGMTWEQWNNPKYSSWQLERKAEALNYLNPPWSDRYPWLAEIMNDSPREPLHNPMRGNVFINVSKEVCHFDAKVRKLLKKLDIQNNIVLNTPGSATTTVKATDIDGFTNWDASQKDTLPAEFNTNFSPATLFHSHSGWQKKFPSIASIPFDEIGLIPNP</sequence>
<dbReference type="InterPro" id="IPR011050">
    <property type="entry name" value="Pectin_lyase_fold/virulence"/>
</dbReference>
<name>A0ABY1QHJ4_9BACT</name>
<dbReference type="PANTHER" id="PTHR36453:SF1">
    <property type="entry name" value="RIGHT HANDED BETA HELIX DOMAIN-CONTAINING PROTEIN"/>
    <property type="match status" value="1"/>
</dbReference>
<accession>A0ABY1QHJ4</accession>
<dbReference type="RefSeq" id="WP_283434090.1">
    <property type="nucleotide sequence ID" value="NZ_FXUG01000011.1"/>
</dbReference>
<keyword evidence="1" id="KW-0732">Signal</keyword>
<evidence type="ECO:0000313" key="4">
    <source>
        <dbReference type="Proteomes" id="UP001158067"/>
    </source>
</evidence>
<dbReference type="Gene3D" id="2.160.20.10">
    <property type="entry name" value="Single-stranded right-handed beta-helix, Pectin lyase-like"/>
    <property type="match status" value="2"/>
</dbReference>
<keyword evidence="4" id="KW-1185">Reference proteome</keyword>
<dbReference type="SMART" id="SM00710">
    <property type="entry name" value="PbH1"/>
    <property type="match status" value="7"/>
</dbReference>
<feature type="chain" id="PRO_5046524539" evidence="1">
    <location>
        <begin position="21"/>
        <end position="725"/>
    </location>
</feature>
<dbReference type="SUPFAM" id="SSF51126">
    <property type="entry name" value="Pectin lyase-like"/>
    <property type="match status" value="1"/>
</dbReference>
<dbReference type="InterPro" id="IPR012334">
    <property type="entry name" value="Pectin_lyas_fold"/>
</dbReference>
<protein>
    <submittedName>
        <fullName evidence="3">Right handed beta helix region</fullName>
    </submittedName>
</protein>
<dbReference type="InterPro" id="IPR039448">
    <property type="entry name" value="Beta_helix"/>
</dbReference>
<evidence type="ECO:0000313" key="3">
    <source>
        <dbReference type="EMBL" id="SMP68892.1"/>
    </source>
</evidence>
<feature type="signal peptide" evidence="1">
    <location>
        <begin position="1"/>
        <end position="20"/>
    </location>
</feature>
<dbReference type="EMBL" id="FXUG01000011">
    <property type="protein sequence ID" value="SMP68892.1"/>
    <property type="molecule type" value="Genomic_DNA"/>
</dbReference>
<reference evidence="3 4" key="1">
    <citation type="submission" date="2017-05" db="EMBL/GenBank/DDBJ databases">
        <authorList>
            <person name="Varghese N."/>
            <person name="Submissions S."/>
        </authorList>
    </citation>
    <scope>NUCLEOTIDE SEQUENCE [LARGE SCALE GENOMIC DNA]</scope>
    <source>
        <strain evidence="3 4">DSM 25457</strain>
    </source>
</reference>
<dbReference type="InterPro" id="IPR006626">
    <property type="entry name" value="PbH1"/>
</dbReference>
<gene>
    <name evidence="3" type="ORF">SAMN06265222_111126</name>
</gene>
<feature type="domain" description="Right handed beta helix" evidence="2">
    <location>
        <begin position="433"/>
        <end position="568"/>
    </location>
</feature>
<comment type="caution">
    <text evidence="3">The sequence shown here is derived from an EMBL/GenBank/DDBJ whole genome shotgun (WGS) entry which is preliminary data.</text>
</comment>
<evidence type="ECO:0000256" key="1">
    <source>
        <dbReference type="SAM" id="SignalP"/>
    </source>
</evidence>
<evidence type="ECO:0000259" key="2">
    <source>
        <dbReference type="Pfam" id="PF13229"/>
    </source>
</evidence>
<dbReference type="Pfam" id="PF13229">
    <property type="entry name" value="Beta_helix"/>
    <property type="match status" value="2"/>
</dbReference>
<feature type="domain" description="Right handed beta helix" evidence="2">
    <location>
        <begin position="336"/>
        <end position="419"/>
    </location>
</feature>